<accession>A0A8C3GBA6</accession>
<evidence type="ECO:0000256" key="1">
    <source>
        <dbReference type="ARBA" id="ARBA00001933"/>
    </source>
</evidence>
<evidence type="ECO:0000256" key="6">
    <source>
        <dbReference type="SAM" id="MobiDB-lite"/>
    </source>
</evidence>
<sequence length="364" mass="40187">DGFPAEWFKAFKNKLTPHLVRTYNHSFNTTHHLPETMSQQRLGPSQPGGLSKCGAVSNGTVCRRSTLIEPERLKDFGEEELLNGDVRVLGTKVVVVGGPKIMLLEPPKTRRVSEFRIVPRPLVEYLRFEDISAAAFRIQTGIQKTPCTYSRLSKQYGMEIYLKKEHLHYTGSVKERGVLYLLTSLSKAQQRKGVIVASDCNFSMAVAYHGVELKIPVFVIMPSCCSSPRLRIYRDYGAMVISYGSTSHDSQNHARHLATENGYLYLEEDENAAYLAGLGTVGMEIYEQVPKLDAVVVPAAGQYGLLAGTAAAIKHLNSQVLVIGIEPDGFPLLLQSLKTDGPIKDLHSNPNKKLYGGKHSSNVG</sequence>
<dbReference type="PANTHER" id="PTHR48078">
    <property type="entry name" value="THREONINE DEHYDRATASE, MITOCHONDRIAL-RELATED"/>
    <property type="match status" value="1"/>
</dbReference>
<keyword evidence="3" id="KW-0456">Lyase</keyword>
<keyword evidence="2" id="KW-0663">Pyridoxal phosphate</keyword>
<dbReference type="Gene3D" id="3.40.50.1100">
    <property type="match status" value="2"/>
</dbReference>
<gene>
    <name evidence="8" type="primary">LOC117744321</name>
</gene>
<dbReference type="GO" id="GO:0004794">
    <property type="term" value="F:threonine deaminase activity"/>
    <property type="evidence" value="ECO:0007669"/>
    <property type="project" value="TreeGrafter"/>
</dbReference>
<dbReference type="GO" id="GO:0009097">
    <property type="term" value="P:isoleucine biosynthetic process"/>
    <property type="evidence" value="ECO:0007669"/>
    <property type="project" value="TreeGrafter"/>
</dbReference>
<dbReference type="GO" id="GO:0003941">
    <property type="term" value="F:L-serine ammonia-lyase activity"/>
    <property type="evidence" value="ECO:0007669"/>
    <property type="project" value="TreeGrafter"/>
</dbReference>
<evidence type="ECO:0000256" key="4">
    <source>
        <dbReference type="ARBA" id="ARBA00041766"/>
    </source>
</evidence>
<feature type="domain" description="Tryptophan synthase beta chain-like PALP" evidence="7">
    <location>
        <begin position="138"/>
        <end position="343"/>
    </location>
</feature>
<name>A0A8C3GBA6_CYCLU</name>
<dbReference type="InterPro" id="IPR036052">
    <property type="entry name" value="TrpB-like_PALP_sf"/>
</dbReference>
<comment type="cofactor">
    <cofactor evidence="1">
        <name>pyridoxal 5'-phosphate</name>
        <dbReference type="ChEBI" id="CHEBI:597326"/>
    </cofactor>
</comment>
<dbReference type="Pfam" id="PF00291">
    <property type="entry name" value="PALP"/>
    <property type="match status" value="1"/>
</dbReference>
<evidence type="ECO:0000313" key="9">
    <source>
        <dbReference type="Proteomes" id="UP000694565"/>
    </source>
</evidence>
<dbReference type="GO" id="GO:0006567">
    <property type="term" value="P:L-threonine catabolic process"/>
    <property type="evidence" value="ECO:0007669"/>
    <property type="project" value="TreeGrafter"/>
</dbReference>
<evidence type="ECO:0000256" key="5">
    <source>
        <dbReference type="ARBA" id="ARBA00042605"/>
    </source>
</evidence>
<evidence type="ECO:0000313" key="8">
    <source>
        <dbReference type="Ensembl" id="ENSCLMP00005047758.1"/>
    </source>
</evidence>
<dbReference type="InterPro" id="IPR050147">
    <property type="entry name" value="Ser/Thr_Dehydratase"/>
</dbReference>
<protein>
    <recommendedName>
        <fullName evidence="4">L-serine deaminase</fullName>
    </recommendedName>
    <alternativeName>
        <fullName evidence="5">L-threonine dehydratase</fullName>
    </alternativeName>
</protein>
<dbReference type="GeneTree" id="ENSGT00600000084626"/>
<dbReference type="InterPro" id="IPR001926">
    <property type="entry name" value="TrpB-like_PALP"/>
</dbReference>
<dbReference type="FunFam" id="3.40.50.1100:FF:000044">
    <property type="entry name" value="Phenylserine dehydratase"/>
    <property type="match status" value="1"/>
</dbReference>
<dbReference type="PANTHER" id="PTHR48078:SF19">
    <property type="entry name" value="ACT DOMAIN-CONTAINING PROTEIN"/>
    <property type="match status" value="1"/>
</dbReference>
<organism evidence="8 9">
    <name type="scientific">Cyclopterus lumpus</name>
    <name type="common">Lumpsucker</name>
    <dbReference type="NCBI Taxonomy" id="8103"/>
    <lineage>
        <taxon>Eukaryota</taxon>
        <taxon>Metazoa</taxon>
        <taxon>Chordata</taxon>
        <taxon>Craniata</taxon>
        <taxon>Vertebrata</taxon>
        <taxon>Euteleostomi</taxon>
        <taxon>Actinopterygii</taxon>
        <taxon>Neopterygii</taxon>
        <taxon>Teleostei</taxon>
        <taxon>Neoteleostei</taxon>
        <taxon>Acanthomorphata</taxon>
        <taxon>Eupercaria</taxon>
        <taxon>Perciformes</taxon>
        <taxon>Cottioidei</taxon>
        <taxon>Cottales</taxon>
        <taxon>Cyclopteridae</taxon>
        <taxon>Cyclopterus</taxon>
    </lineage>
</organism>
<dbReference type="Ensembl" id="ENSCLMT00005049396.1">
    <property type="protein sequence ID" value="ENSCLMP00005047758.1"/>
    <property type="gene ID" value="ENSCLMG00005021882.1"/>
</dbReference>
<keyword evidence="9" id="KW-1185">Reference proteome</keyword>
<dbReference type="GO" id="GO:0006565">
    <property type="term" value="P:L-serine catabolic process"/>
    <property type="evidence" value="ECO:0007669"/>
    <property type="project" value="TreeGrafter"/>
</dbReference>
<reference evidence="8" key="1">
    <citation type="submission" date="2025-08" db="UniProtKB">
        <authorList>
            <consortium name="Ensembl"/>
        </authorList>
    </citation>
    <scope>IDENTIFICATION</scope>
</reference>
<proteinExistence type="predicted"/>
<evidence type="ECO:0000256" key="2">
    <source>
        <dbReference type="ARBA" id="ARBA00022898"/>
    </source>
</evidence>
<reference evidence="8" key="2">
    <citation type="submission" date="2025-09" db="UniProtKB">
        <authorList>
            <consortium name="Ensembl"/>
        </authorList>
    </citation>
    <scope>IDENTIFICATION</scope>
</reference>
<evidence type="ECO:0000259" key="7">
    <source>
        <dbReference type="Pfam" id="PF00291"/>
    </source>
</evidence>
<dbReference type="AlphaFoldDB" id="A0A8C3GBA6"/>
<dbReference type="SUPFAM" id="SSF53686">
    <property type="entry name" value="Tryptophan synthase beta subunit-like PLP-dependent enzymes"/>
    <property type="match status" value="1"/>
</dbReference>
<evidence type="ECO:0000256" key="3">
    <source>
        <dbReference type="ARBA" id="ARBA00023239"/>
    </source>
</evidence>
<dbReference type="CDD" id="cd01562">
    <property type="entry name" value="Thr-dehyd"/>
    <property type="match status" value="1"/>
</dbReference>
<dbReference type="Proteomes" id="UP000694565">
    <property type="component" value="Unplaced"/>
</dbReference>
<feature type="region of interest" description="Disordered" evidence="6">
    <location>
        <begin position="344"/>
        <end position="364"/>
    </location>
</feature>